<dbReference type="RefSeq" id="WP_136460143.1">
    <property type="nucleotide sequence ID" value="NZ_SRSF01000008.1"/>
</dbReference>
<reference evidence="2 3" key="1">
    <citation type="submission" date="2019-04" db="EMBL/GenBank/DDBJ databases">
        <title>Lewinella litorea sp. nov., isolated from a marine sand.</title>
        <authorList>
            <person name="Yoon J.-H."/>
        </authorList>
    </citation>
    <scope>NUCLEOTIDE SEQUENCE [LARGE SCALE GENOMIC DNA]</scope>
    <source>
        <strain evidence="2 3">HSMS-39</strain>
    </source>
</reference>
<evidence type="ECO:0008006" key="4">
    <source>
        <dbReference type="Google" id="ProtNLM"/>
    </source>
</evidence>
<dbReference type="Proteomes" id="UP000308528">
    <property type="component" value="Unassembled WGS sequence"/>
</dbReference>
<comment type="caution">
    <text evidence="2">The sequence shown here is derived from an EMBL/GenBank/DDBJ whole genome shotgun (WGS) entry which is preliminary data.</text>
</comment>
<sequence length="383" mass="42690">MLHVRLCLALILFVGFGHLSAQESPAPVAYDCSTGSYLLSREFQVAYDSGDLQQAREVLDRWGELCGLREITNRAMLLIGLRTNDVLDIDYLDQQFDFLMEYRQRRTLEVNEAAYYYDYNRPYYGFLPIGGEYDAFTRPAFSEISPKRNAEFDYLRRSYAAEELPELKELAGAEYAGTSLQKDFLFYRDEALAMTEGHVAAMAGAWIPLGEASLLGPHPQLGFAVGGKKRRMNYDMEVAFQFLKSSSDYLARREKGAVAESTDKFFGGRIGATVGYDLWASGAREVQVIGGLGFSGFDALNDTDDLQAASVLTYDLSGGVGFRRYLTPSSYLGISLRAHLVDFRLNEVVDFTGVPLSLTVAYGSVANALKQTRLAQLGYSQRQ</sequence>
<feature type="chain" id="PRO_5020297443" description="Bacterial surface antigen (D15) domain-containing protein" evidence="1">
    <location>
        <begin position="22"/>
        <end position="383"/>
    </location>
</feature>
<evidence type="ECO:0000313" key="2">
    <source>
        <dbReference type="EMBL" id="THH36523.1"/>
    </source>
</evidence>
<organism evidence="2 3">
    <name type="scientific">Neolewinella litorea</name>
    <dbReference type="NCBI Taxonomy" id="2562452"/>
    <lineage>
        <taxon>Bacteria</taxon>
        <taxon>Pseudomonadati</taxon>
        <taxon>Bacteroidota</taxon>
        <taxon>Saprospiria</taxon>
        <taxon>Saprospirales</taxon>
        <taxon>Lewinellaceae</taxon>
        <taxon>Neolewinella</taxon>
    </lineage>
</organism>
<dbReference type="AlphaFoldDB" id="A0A4V3XKD6"/>
<keyword evidence="3" id="KW-1185">Reference proteome</keyword>
<gene>
    <name evidence="2" type="ORF">E4021_14750</name>
</gene>
<feature type="signal peptide" evidence="1">
    <location>
        <begin position="1"/>
        <end position="21"/>
    </location>
</feature>
<protein>
    <recommendedName>
        <fullName evidence="4">Bacterial surface antigen (D15) domain-containing protein</fullName>
    </recommendedName>
</protein>
<dbReference type="EMBL" id="SRSF01000008">
    <property type="protein sequence ID" value="THH36523.1"/>
    <property type="molecule type" value="Genomic_DNA"/>
</dbReference>
<keyword evidence="1" id="KW-0732">Signal</keyword>
<proteinExistence type="predicted"/>
<accession>A0A4V3XKD6</accession>
<name>A0A4V3XKD6_9BACT</name>
<dbReference type="OrthoDB" id="766929at2"/>
<evidence type="ECO:0000256" key="1">
    <source>
        <dbReference type="SAM" id="SignalP"/>
    </source>
</evidence>
<evidence type="ECO:0000313" key="3">
    <source>
        <dbReference type="Proteomes" id="UP000308528"/>
    </source>
</evidence>